<keyword evidence="4" id="KW-1185">Reference proteome</keyword>
<dbReference type="InterPro" id="IPR000648">
    <property type="entry name" value="Oxysterol-bd"/>
</dbReference>
<dbReference type="PROSITE" id="PS01013">
    <property type="entry name" value="OSBP"/>
    <property type="match status" value="1"/>
</dbReference>
<dbReference type="PANTHER" id="PTHR10972:SF92">
    <property type="entry name" value="OXYSTEROL BINDING PROTEIN"/>
    <property type="match status" value="1"/>
</dbReference>
<gene>
    <name evidence="3" type="ORF">S7711_03840</name>
</gene>
<dbReference type="Gene3D" id="1.10.287.2720">
    <property type="match status" value="1"/>
</dbReference>
<dbReference type="OrthoDB" id="14833at2759"/>
<dbReference type="GO" id="GO:0005829">
    <property type="term" value="C:cytosol"/>
    <property type="evidence" value="ECO:0007669"/>
    <property type="project" value="TreeGrafter"/>
</dbReference>
<dbReference type="InterPro" id="IPR037239">
    <property type="entry name" value="OSBP_sf"/>
</dbReference>
<dbReference type="GO" id="GO:0008142">
    <property type="term" value="F:oxysterol binding"/>
    <property type="evidence" value="ECO:0007669"/>
    <property type="project" value="TreeGrafter"/>
</dbReference>
<dbReference type="Proteomes" id="UP000028045">
    <property type="component" value="Unassembled WGS sequence"/>
</dbReference>
<dbReference type="AlphaFoldDB" id="A0A084AUD1"/>
<name>A0A084AUD1_STACB</name>
<sequence>MTHMTSHLSQLKDFLAYLATVKGDVSNVTAPPFVLAPKSAIEIPAAWASCHGLFLQPASEPDPAVRALLVAKNYLCSLKQLVGEGSRDAAKKPLNPFLGELFLGEFVGDEGVTRLVAEQVSHHPPVTAVSMYNPAHGISSTGFVAQETTFSPMSGVTVKQPGYAVVTDANHNEQHLMTMPILNVRGIALGQPYPELEGPCYISSSSGYVTKIDFNGKGRLSLSGKNRVAAELYHESDPKTILYEIKGQWNGHISIKDAKGEFVEEFMVDSIPRTPLRVPPIDAQSPSESRRAWSKVVDGIRKADVETVASCKNAIEEKQRELRRLEQQEGRQWQTVFFKWQEGDEEARDMLRQIPDELWRGFDIKKTAGAWKFVGVDKAEALIDKLHPQPN</sequence>
<dbReference type="Gene3D" id="2.40.160.120">
    <property type="match status" value="1"/>
</dbReference>
<evidence type="ECO:0000256" key="2">
    <source>
        <dbReference type="RuleBase" id="RU003844"/>
    </source>
</evidence>
<dbReference type="GO" id="GO:0016020">
    <property type="term" value="C:membrane"/>
    <property type="evidence" value="ECO:0007669"/>
    <property type="project" value="TreeGrafter"/>
</dbReference>
<dbReference type="PANTHER" id="PTHR10972">
    <property type="entry name" value="OXYSTEROL-BINDING PROTEIN-RELATED"/>
    <property type="match status" value="1"/>
</dbReference>
<evidence type="ECO:0000313" key="4">
    <source>
        <dbReference type="Proteomes" id="UP000028045"/>
    </source>
</evidence>
<evidence type="ECO:0008006" key="5">
    <source>
        <dbReference type="Google" id="ProtNLM"/>
    </source>
</evidence>
<accession>A0A084AUD1</accession>
<protein>
    <recommendedName>
        <fullName evidence="5">Oxysterol-binding protein</fullName>
    </recommendedName>
</protein>
<dbReference type="Pfam" id="PF01237">
    <property type="entry name" value="Oxysterol_BP"/>
    <property type="match status" value="1"/>
</dbReference>
<evidence type="ECO:0000313" key="3">
    <source>
        <dbReference type="EMBL" id="KEY68910.1"/>
    </source>
</evidence>
<organism evidence="3 4">
    <name type="scientific">Stachybotrys chartarum (strain CBS 109288 / IBT 7711)</name>
    <name type="common">Toxic black mold</name>
    <name type="synonym">Stilbospora chartarum</name>
    <dbReference type="NCBI Taxonomy" id="1280523"/>
    <lineage>
        <taxon>Eukaryota</taxon>
        <taxon>Fungi</taxon>
        <taxon>Dikarya</taxon>
        <taxon>Ascomycota</taxon>
        <taxon>Pezizomycotina</taxon>
        <taxon>Sordariomycetes</taxon>
        <taxon>Hypocreomycetidae</taxon>
        <taxon>Hypocreales</taxon>
        <taxon>Stachybotryaceae</taxon>
        <taxon>Stachybotrys</taxon>
    </lineage>
</organism>
<proteinExistence type="inferred from homology"/>
<dbReference type="Gene3D" id="3.30.70.3490">
    <property type="match status" value="1"/>
</dbReference>
<reference evidence="3 4" key="1">
    <citation type="journal article" date="2014" name="BMC Genomics">
        <title>Comparative genome sequencing reveals chemotype-specific gene clusters in the toxigenic black mold Stachybotrys.</title>
        <authorList>
            <person name="Semeiks J."/>
            <person name="Borek D."/>
            <person name="Otwinowski Z."/>
            <person name="Grishin N.V."/>
        </authorList>
    </citation>
    <scope>NUCLEOTIDE SEQUENCE [LARGE SCALE GENOMIC DNA]</scope>
    <source>
        <strain evidence="4">CBS 109288 / IBT 7711</strain>
    </source>
</reference>
<evidence type="ECO:0000256" key="1">
    <source>
        <dbReference type="ARBA" id="ARBA00008842"/>
    </source>
</evidence>
<dbReference type="SUPFAM" id="SSF144000">
    <property type="entry name" value="Oxysterol-binding protein-like"/>
    <property type="match status" value="1"/>
</dbReference>
<dbReference type="HOGENOM" id="CLU_012334_0_2_1"/>
<dbReference type="EMBL" id="KL648556">
    <property type="protein sequence ID" value="KEY68910.1"/>
    <property type="molecule type" value="Genomic_DNA"/>
</dbReference>
<dbReference type="InterPro" id="IPR018494">
    <property type="entry name" value="Oxysterol-bd_CS"/>
</dbReference>
<comment type="similarity">
    <text evidence="1 2">Belongs to the OSBP family.</text>
</comment>